<accession>A0ABS4RPB3</accession>
<keyword evidence="6 7" id="KW-0472">Membrane</keyword>
<dbReference type="Pfam" id="PF00771">
    <property type="entry name" value="FHIPEP"/>
    <property type="match status" value="1"/>
</dbReference>
<organism evidence="8 9">
    <name type="scientific">Paenibacillus xylanexedens</name>
    <dbReference type="NCBI Taxonomy" id="528191"/>
    <lineage>
        <taxon>Bacteria</taxon>
        <taxon>Bacillati</taxon>
        <taxon>Bacillota</taxon>
        <taxon>Bacilli</taxon>
        <taxon>Bacillales</taxon>
        <taxon>Paenibacillaceae</taxon>
        <taxon>Paenibacillus</taxon>
    </lineage>
</organism>
<dbReference type="InterPro" id="IPR001712">
    <property type="entry name" value="T3SS_FHIPEP"/>
</dbReference>
<comment type="function">
    <text evidence="7">Required for formation of the rod structure of the flagellar apparatus. Together with FliI and FliH, may constitute the export apparatus of flagellin.</text>
</comment>
<dbReference type="EMBL" id="JAGIKV010000004">
    <property type="protein sequence ID" value="MBP2244726.1"/>
    <property type="molecule type" value="Genomic_DNA"/>
</dbReference>
<evidence type="ECO:0000256" key="6">
    <source>
        <dbReference type="ARBA" id="ARBA00023136"/>
    </source>
</evidence>
<name>A0ABS4RPB3_PAEXY</name>
<feature type="transmembrane region" description="Helical" evidence="7">
    <location>
        <begin position="230"/>
        <end position="248"/>
    </location>
</feature>
<evidence type="ECO:0000313" key="9">
    <source>
        <dbReference type="Proteomes" id="UP000810207"/>
    </source>
</evidence>
<keyword evidence="7" id="KW-1006">Bacterial flagellum protein export</keyword>
<keyword evidence="8" id="KW-0282">Flagellum</keyword>
<feature type="transmembrane region" description="Helical" evidence="7">
    <location>
        <begin position="188"/>
        <end position="210"/>
    </location>
</feature>
<evidence type="ECO:0000256" key="4">
    <source>
        <dbReference type="ARBA" id="ARBA00022692"/>
    </source>
</evidence>
<dbReference type="Proteomes" id="UP000810207">
    <property type="component" value="Unassembled WGS sequence"/>
</dbReference>
<keyword evidence="8" id="KW-0969">Cilium</keyword>
<feature type="transmembrane region" description="Helical" evidence="7">
    <location>
        <begin position="55"/>
        <end position="76"/>
    </location>
</feature>
<keyword evidence="5 7" id="KW-1133">Transmembrane helix</keyword>
<dbReference type="PANTHER" id="PTHR30161:SF1">
    <property type="entry name" value="FLAGELLAR BIOSYNTHESIS PROTEIN FLHA-RELATED"/>
    <property type="match status" value="1"/>
</dbReference>
<evidence type="ECO:0000256" key="3">
    <source>
        <dbReference type="ARBA" id="ARBA00022475"/>
    </source>
</evidence>
<feature type="transmembrane region" description="Helical" evidence="7">
    <location>
        <begin position="7"/>
        <end position="24"/>
    </location>
</feature>
<keyword evidence="7" id="KW-1005">Bacterial flagellum biogenesis</keyword>
<comment type="subcellular location">
    <subcellularLocation>
        <location evidence="1 7">Cell membrane</location>
        <topology evidence="1 7">Multi-pass membrane protein</topology>
    </subcellularLocation>
</comment>
<dbReference type="PRINTS" id="PR00949">
    <property type="entry name" value="TYPE3IMAPROT"/>
</dbReference>
<dbReference type="PANTHER" id="PTHR30161">
    <property type="entry name" value="FLAGELLAR EXPORT PROTEIN, MEMBRANE FLHA SUBUNIT-RELATED"/>
    <property type="match status" value="1"/>
</dbReference>
<keyword evidence="3 7" id="KW-1003">Cell membrane</keyword>
<keyword evidence="9" id="KW-1185">Reference proteome</keyword>
<dbReference type="InterPro" id="IPR006301">
    <property type="entry name" value="FlhA"/>
</dbReference>
<dbReference type="PIRSF" id="PIRSF005419">
    <property type="entry name" value="FlhA"/>
    <property type="match status" value="1"/>
</dbReference>
<keyword evidence="7" id="KW-0813">Transport</keyword>
<dbReference type="Gene3D" id="3.40.50.12790">
    <property type="entry name" value="FHIPEP family, domain 4"/>
    <property type="match status" value="1"/>
</dbReference>
<feature type="transmembrane region" description="Helical" evidence="7">
    <location>
        <begin position="260"/>
        <end position="281"/>
    </location>
</feature>
<dbReference type="Gene3D" id="3.40.30.60">
    <property type="entry name" value="FHIPEP family, domain 1"/>
    <property type="match status" value="1"/>
</dbReference>
<dbReference type="PROSITE" id="PS00994">
    <property type="entry name" value="FHIPEP"/>
    <property type="match status" value="1"/>
</dbReference>
<dbReference type="NCBIfam" id="TIGR01398">
    <property type="entry name" value="FlhA"/>
    <property type="match status" value="1"/>
</dbReference>
<dbReference type="InterPro" id="IPR042193">
    <property type="entry name" value="FHIPEP_3"/>
</dbReference>
<evidence type="ECO:0000256" key="1">
    <source>
        <dbReference type="ARBA" id="ARBA00004651"/>
    </source>
</evidence>
<feature type="transmembrane region" description="Helical" evidence="7">
    <location>
        <begin position="96"/>
        <end position="119"/>
    </location>
</feature>
<keyword evidence="7" id="KW-0653">Protein transport</keyword>
<dbReference type="InterPro" id="IPR025505">
    <property type="entry name" value="FHIPEP_CS"/>
</dbReference>
<dbReference type="RefSeq" id="WP_047842487.1">
    <property type="nucleotide sequence ID" value="NZ_CBCSLC010000029.1"/>
</dbReference>
<feature type="transmembrane region" description="Helical" evidence="7">
    <location>
        <begin position="30"/>
        <end position="48"/>
    </location>
</feature>
<evidence type="ECO:0000256" key="5">
    <source>
        <dbReference type="ARBA" id="ARBA00022989"/>
    </source>
</evidence>
<reference evidence="8 9" key="1">
    <citation type="submission" date="2021-03" db="EMBL/GenBank/DDBJ databases">
        <title>Genomic Encyclopedia of Type Strains, Phase IV (KMG-IV): sequencing the most valuable type-strain genomes for metagenomic binning, comparative biology and taxonomic classification.</title>
        <authorList>
            <person name="Goeker M."/>
        </authorList>
    </citation>
    <scope>NUCLEOTIDE SEQUENCE [LARGE SCALE GENOMIC DNA]</scope>
    <source>
        <strain evidence="8 9">DSM 21292</strain>
    </source>
</reference>
<keyword evidence="8" id="KW-0966">Cell projection</keyword>
<keyword evidence="4 7" id="KW-0812">Transmembrane</keyword>
<gene>
    <name evidence="7" type="primary">flhA</name>
    <name evidence="8" type="ORF">J2Z28_001339</name>
</gene>
<comment type="similarity">
    <text evidence="2 7">Belongs to the FHIPEP (flagella/HR/invasion proteins export pore) family.</text>
</comment>
<sequence>MKIKDIAVLAGIIGIVLMMILPIPTWLLDLLLVVNISIALMILLVAMNSKEALQFSIFPALLLITTLFRLALNISTTKLILGDGDAGAVVATFGSWIAGGQIAIGFIVFLILVVVQFIVITKGSERVAEVAARFTLDAMPGKQMSIDADLNAGLINEQQARERRSKIEREADFYGAMDGASKFVKGDAIASIIILLINLIGGFIIGMTVHGMAFADAMATYSVLTIGDGLVSQIPALLISTAAGLIVTRASSEGNLADDITGQLFTYPILIYIVAFVIAMLGFFTPIHVITTLPLAGVLAYAAWRMQNNLNLKQVAEEQLEEEQQIEEVRSPESVINLLQVDPIEFEFGYGLIPLADNQQGGDLLDRIIMIRRQCALELGLVVPVIRIRDNIQLRPNEYVIKIKGNVVGGGELLLNHYLAMSPGYDEESVTGIETTEPAFGLPALWIDEVTKDRAELAGYTVVDPPSVVATHLTELIKKHAHELLGRQETKALVDNLRENYSALVDELIPSLLSIGDVQKVLAKLLREKISIRDMVTIFETLADYGTYTKDPDVLTEYVRQSLSRQITQQFSQKGETLRVITVGPGLEKKIAESVQQSDQGSYLALDPVSTQSVYQKLSEQVNRLIQSGQQPVVLTSPTIRMYLRQVIERTMQDIPVLSYSELEPNVEIQSIGVVNL</sequence>
<dbReference type="InterPro" id="IPR042194">
    <property type="entry name" value="FHIPEP_1"/>
</dbReference>
<dbReference type="InterPro" id="IPR042196">
    <property type="entry name" value="FHIPEP_4"/>
</dbReference>
<comment type="caution">
    <text evidence="8">The sequence shown here is derived from an EMBL/GenBank/DDBJ whole genome shotgun (WGS) entry which is preliminary data.</text>
</comment>
<proteinExistence type="inferred from homology"/>
<protein>
    <recommendedName>
        <fullName evidence="7">Flagellar biosynthesis protein FlhA</fullName>
    </recommendedName>
</protein>
<evidence type="ECO:0000256" key="7">
    <source>
        <dbReference type="RuleBase" id="RU364093"/>
    </source>
</evidence>
<dbReference type="Gene3D" id="1.10.8.540">
    <property type="entry name" value="FHIPEP family, domain 3"/>
    <property type="match status" value="1"/>
</dbReference>
<evidence type="ECO:0000313" key="8">
    <source>
        <dbReference type="EMBL" id="MBP2244726.1"/>
    </source>
</evidence>
<evidence type="ECO:0000256" key="2">
    <source>
        <dbReference type="ARBA" id="ARBA00008835"/>
    </source>
</evidence>